<reference evidence="1 2" key="1">
    <citation type="submission" date="2021-06" db="EMBL/GenBank/DDBJ databases">
        <authorList>
            <person name="Kallberg Y."/>
            <person name="Tangrot J."/>
            <person name="Rosling A."/>
        </authorList>
    </citation>
    <scope>NUCLEOTIDE SEQUENCE [LARGE SCALE GENOMIC DNA]</scope>
    <source>
        <strain evidence="1 2">120-4 pot B 10/14</strain>
    </source>
</reference>
<dbReference type="EMBL" id="CAJVQB010038633">
    <property type="protein sequence ID" value="CAG8826457.1"/>
    <property type="molecule type" value="Genomic_DNA"/>
</dbReference>
<evidence type="ECO:0000313" key="1">
    <source>
        <dbReference type="EMBL" id="CAG8826457.1"/>
    </source>
</evidence>
<organism evidence="1 2">
    <name type="scientific">Gigaspora margarita</name>
    <dbReference type="NCBI Taxonomy" id="4874"/>
    <lineage>
        <taxon>Eukaryota</taxon>
        <taxon>Fungi</taxon>
        <taxon>Fungi incertae sedis</taxon>
        <taxon>Mucoromycota</taxon>
        <taxon>Glomeromycotina</taxon>
        <taxon>Glomeromycetes</taxon>
        <taxon>Diversisporales</taxon>
        <taxon>Gigasporaceae</taxon>
        <taxon>Gigaspora</taxon>
    </lineage>
</organism>
<name>A0ABN7WCU1_GIGMA</name>
<proteinExistence type="predicted"/>
<comment type="caution">
    <text evidence="1">The sequence shown here is derived from an EMBL/GenBank/DDBJ whole genome shotgun (WGS) entry which is preliminary data.</text>
</comment>
<dbReference type="Proteomes" id="UP000789901">
    <property type="component" value="Unassembled WGS sequence"/>
</dbReference>
<keyword evidence="2" id="KW-1185">Reference proteome</keyword>
<protein>
    <submittedName>
        <fullName evidence="1">2933_t:CDS:1</fullName>
    </submittedName>
</protein>
<evidence type="ECO:0000313" key="2">
    <source>
        <dbReference type="Proteomes" id="UP000789901"/>
    </source>
</evidence>
<gene>
    <name evidence="1" type="ORF">GMARGA_LOCUS29132</name>
</gene>
<sequence>MPEIEIVERPYENQEIITNNETILPKRKRNEILQKHSESKLTDKLAIKEYSPRLLPLTQPDQGPVIIGFRTFKHRADDLANMNIEGFTTIKEEALQAAIEIVI</sequence>
<accession>A0ABN7WCU1</accession>